<keyword evidence="12" id="KW-1185">Reference proteome</keyword>
<keyword evidence="4 8" id="KW-0812">Transmembrane</keyword>
<dbReference type="AlphaFoldDB" id="A0A820D3K6"/>
<dbReference type="SUPFAM" id="SSF111352">
    <property type="entry name" value="Ammonium transporter"/>
    <property type="match status" value="1"/>
</dbReference>
<feature type="transmembrane region" description="Helical" evidence="8">
    <location>
        <begin position="242"/>
        <end position="259"/>
    </location>
</feature>
<evidence type="ECO:0000256" key="3">
    <source>
        <dbReference type="ARBA" id="ARBA00022448"/>
    </source>
</evidence>
<evidence type="ECO:0000256" key="2">
    <source>
        <dbReference type="ARBA" id="ARBA00005887"/>
    </source>
</evidence>
<dbReference type="PROSITE" id="PS01219">
    <property type="entry name" value="AMMONIUM_TRANSP"/>
    <property type="match status" value="1"/>
</dbReference>
<dbReference type="InterPro" id="IPR024041">
    <property type="entry name" value="NH4_transpt_AmtB-like_dom"/>
</dbReference>
<feature type="domain" description="Ammonium transporter AmtB-like" evidence="10">
    <location>
        <begin position="1"/>
        <end position="363"/>
    </location>
</feature>
<feature type="transmembrane region" description="Helical" evidence="8">
    <location>
        <begin position="113"/>
        <end position="142"/>
    </location>
</feature>
<dbReference type="Pfam" id="PF00909">
    <property type="entry name" value="Ammonium_transp"/>
    <property type="match status" value="1"/>
</dbReference>
<comment type="similarity">
    <text evidence="2">Belongs to the ammonia transporter channel (TC 1.A.11.2) family.</text>
</comment>
<dbReference type="Proteomes" id="UP000663873">
    <property type="component" value="Unassembled WGS sequence"/>
</dbReference>
<keyword evidence="7" id="KW-0924">Ammonia transport</keyword>
<evidence type="ECO:0000259" key="10">
    <source>
        <dbReference type="Pfam" id="PF00909"/>
    </source>
</evidence>
<evidence type="ECO:0000256" key="5">
    <source>
        <dbReference type="ARBA" id="ARBA00022989"/>
    </source>
</evidence>
<evidence type="ECO:0000313" key="12">
    <source>
        <dbReference type="Proteomes" id="UP000663873"/>
    </source>
</evidence>
<evidence type="ECO:0000256" key="7">
    <source>
        <dbReference type="ARBA" id="ARBA00023177"/>
    </source>
</evidence>
<dbReference type="PANTHER" id="PTHR43029:SF10">
    <property type="entry name" value="AMMONIUM TRANSPORTER MEP2"/>
    <property type="match status" value="1"/>
</dbReference>
<accession>A0A820D3K6</accession>
<comment type="caution">
    <text evidence="11">The sequence shown here is derived from an EMBL/GenBank/DDBJ whole genome shotgun (WGS) entry which is preliminary data.</text>
</comment>
<dbReference type="EMBL" id="CAJOBP010000858">
    <property type="protein sequence ID" value="CAF4228696.1"/>
    <property type="molecule type" value="Genomic_DNA"/>
</dbReference>
<sequence>MAIVTVQWFFFGFSFAFGPGNTGFGSFQFSVLNFHSTTGSVYGLLPDTVNSQTIPILAFAGYQASFAVITPALISGAVVGRMKLLPYMLFVVLWSTVCYDPICRWIFSPLGWLHIYGALDFAGGCVVHLSSGTSALVAALILGKRHDFDPKNSFDAHNLPFTVLGTGLLWVGWIGFNGGSSLASNGVAAIAMTNTNTAAAAAGLVWILIDAAQGTVSISGACSGIVVGLATVTPAAGYIQPGYALLMGCIGSVIVYGWLKLKTRYLHFDDTLDAFSCHGMSGIVGTFCTGLFCQIDINSAGANGAFYGNPVQLWKQIAAILVTASFSAAITAGILLPMHFTFGITHTSEDQIIGLDQTLHGESWFGPGHHANSSKNPANSNNAGNAGIPLAIVNTAAVPPPAQLKTQV</sequence>
<feature type="transmembrane region" description="Helical" evidence="8">
    <location>
        <begin position="188"/>
        <end position="209"/>
    </location>
</feature>
<feature type="transmembrane region" description="Helical" evidence="8">
    <location>
        <begin position="154"/>
        <end position="176"/>
    </location>
</feature>
<dbReference type="InterPro" id="IPR001905">
    <property type="entry name" value="Ammonium_transpt"/>
</dbReference>
<evidence type="ECO:0000256" key="1">
    <source>
        <dbReference type="ARBA" id="ARBA00004141"/>
    </source>
</evidence>
<evidence type="ECO:0000256" key="8">
    <source>
        <dbReference type="SAM" id="Phobius"/>
    </source>
</evidence>
<feature type="signal peptide" evidence="9">
    <location>
        <begin position="1"/>
        <end position="16"/>
    </location>
</feature>
<evidence type="ECO:0000256" key="9">
    <source>
        <dbReference type="SAM" id="SignalP"/>
    </source>
</evidence>
<dbReference type="InterPro" id="IPR018047">
    <property type="entry name" value="Ammonium_transpt_CS"/>
</dbReference>
<protein>
    <recommendedName>
        <fullName evidence="10">Ammonium transporter AmtB-like domain-containing protein</fullName>
    </recommendedName>
</protein>
<dbReference type="GO" id="GO:0008519">
    <property type="term" value="F:ammonium channel activity"/>
    <property type="evidence" value="ECO:0007669"/>
    <property type="project" value="InterPro"/>
</dbReference>
<keyword evidence="3" id="KW-0813">Transport</keyword>
<feature type="transmembrane region" description="Helical" evidence="8">
    <location>
        <begin position="271"/>
        <end position="297"/>
    </location>
</feature>
<keyword evidence="6 8" id="KW-0472">Membrane</keyword>
<keyword evidence="9" id="KW-0732">Signal</keyword>
<organism evidence="11 12">
    <name type="scientific">Rotaria socialis</name>
    <dbReference type="NCBI Taxonomy" id="392032"/>
    <lineage>
        <taxon>Eukaryota</taxon>
        <taxon>Metazoa</taxon>
        <taxon>Spiralia</taxon>
        <taxon>Gnathifera</taxon>
        <taxon>Rotifera</taxon>
        <taxon>Eurotatoria</taxon>
        <taxon>Bdelloidea</taxon>
        <taxon>Philodinida</taxon>
        <taxon>Philodinidae</taxon>
        <taxon>Rotaria</taxon>
    </lineage>
</organism>
<evidence type="ECO:0000313" key="11">
    <source>
        <dbReference type="EMBL" id="CAF4228696.1"/>
    </source>
</evidence>
<reference evidence="11" key="1">
    <citation type="submission" date="2021-02" db="EMBL/GenBank/DDBJ databases">
        <authorList>
            <person name="Nowell W R."/>
        </authorList>
    </citation>
    <scope>NUCLEOTIDE SEQUENCE</scope>
</reference>
<feature type="chain" id="PRO_5032533244" description="Ammonium transporter AmtB-like domain-containing protein" evidence="9">
    <location>
        <begin position="17"/>
        <end position="408"/>
    </location>
</feature>
<comment type="subcellular location">
    <subcellularLocation>
        <location evidence="1">Membrane</location>
        <topology evidence="1">Multi-pass membrane protein</topology>
    </subcellularLocation>
</comment>
<dbReference type="InterPro" id="IPR029020">
    <property type="entry name" value="Ammonium/urea_transptr"/>
</dbReference>
<feature type="transmembrane region" description="Helical" evidence="8">
    <location>
        <begin position="216"/>
        <end position="236"/>
    </location>
</feature>
<dbReference type="PANTHER" id="PTHR43029">
    <property type="entry name" value="AMMONIUM TRANSPORTER MEP2"/>
    <property type="match status" value="1"/>
</dbReference>
<feature type="transmembrane region" description="Helical" evidence="8">
    <location>
        <begin position="317"/>
        <end position="336"/>
    </location>
</feature>
<keyword evidence="5 8" id="KW-1133">Transmembrane helix</keyword>
<evidence type="ECO:0000256" key="6">
    <source>
        <dbReference type="ARBA" id="ARBA00023136"/>
    </source>
</evidence>
<dbReference type="GO" id="GO:0005886">
    <property type="term" value="C:plasma membrane"/>
    <property type="evidence" value="ECO:0007669"/>
    <property type="project" value="TreeGrafter"/>
</dbReference>
<proteinExistence type="inferred from homology"/>
<dbReference type="Gene3D" id="1.10.3430.10">
    <property type="entry name" value="Ammonium transporter AmtB like domains"/>
    <property type="match status" value="1"/>
</dbReference>
<feature type="transmembrane region" description="Helical" evidence="8">
    <location>
        <begin position="54"/>
        <end position="80"/>
    </location>
</feature>
<evidence type="ECO:0000256" key="4">
    <source>
        <dbReference type="ARBA" id="ARBA00022692"/>
    </source>
</evidence>
<gene>
    <name evidence="11" type="ORF">UJA718_LOCUS8193</name>
</gene>
<feature type="transmembrane region" description="Helical" evidence="8">
    <location>
        <begin position="87"/>
        <end position="107"/>
    </location>
</feature>
<name>A0A820D3K6_9BILA</name>